<dbReference type="Pfam" id="PF07693">
    <property type="entry name" value="KAP_NTPase"/>
    <property type="match status" value="2"/>
</dbReference>
<keyword evidence="5" id="KW-1133">Transmembrane helix</keyword>
<dbReference type="SUPFAM" id="SSF50978">
    <property type="entry name" value="WD40 repeat-like"/>
    <property type="match status" value="2"/>
</dbReference>
<feature type="transmembrane region" description="Helical" evidence="5">
    <location>
        <begin position="927"/>
        <end position="947"/>
    </location>
</feature>
<organism evidence="7 8">
    <name type="scientific">Actinophytocola oryzae</name>
    <dbReference type="NCBI Taxonomy" id="502181"/>
    <lineage>
        <taxon>Bacteria</taxon>
        <taxon>Bacillati</taxon>
        <taxon>Actinomycetota</taxon>
        <taxon>Actinomycetes</taxon>
        <taxon>Pseudonocardiales</taxon>
        <taxon>Pseudonocardiaceae</taxon>
    </lineage>
</organism>
<feature type="repeat" description="WD" evidence="3">
    <location>
        <begin position="16"/>
        <end position="50"/>
    </location>
</feature>
<evidence type="ECO:0000256" key="4">
    <source>
        <dbReference type="SAM" id="MobiDB-lite"/>
    </source>
</evidence>
<dbReference type="Proteomes" id="UP000294927">
    <property type="component" value="Unassembled WGS sequence"/>
</dbReference>
<feature type="repeat" description="WD" evidence="3">
    <location>
        <begin position="604"/>
        <end position="638"/>
    </location>
</feature>
<name>A0A4R7W3Q1_9PSEU</name>
<dbReference type="InterPro" id="IPR020472">
    <property type="entry name" value="WD40_PAC1"/>
</dbReference>
<dbReference type="CDD" id="cd00200">
    <property type="entry name" value="WD40"/>
    <property type="match status" value="2"/>
</dbReference>
<reference evidence="7 8" key="1">
    <citation type="submission" date="2019-03" db="EMBL/GenBank/DDBJ databases">
        <title>Genomic Encyclopedia of Archaeal and Bacterial Type Strains, Phase II (KMG-II): from individual species to whole genera.</title>
        <authorList>
            <person name="Goeker M."/>
        </authorList>
    </citation>
    <scope>NUCLEOTIDE SEQUENCE [LARGE SCALE GENOMIC DNA]</scope>
    <source>
        <strain evidence="7 8">DSM 45499</strain>
    </source>
</reference>
<evidence type="ECO:0000256" key="1">
    <source>
        <dbReference type="ARBA" id="ARBA00022574"/>
    </source>
</evidence>
<dbReference type="PRINTS" id="PR00320">
    <property type="entry name" value="GPROTEINBRPT"/>
</dbReference>
<dbReference type="OrthoDB" id="218695at2"/>
<protein>
    <submittedName>
        <fullName evidence="7">WD40 repeat protein</fullName>
    </submittedName>
</protein>
<feature type="transmembrane region" description="Helical" evidence="5">
    <location>
        <begin position="987"/>
        <end position="1008"/>
    </location>
</feature>
<evidence type="ECO:0000259" key="6">
    <source>
        <dbReference type="Pfam" id="PF07693"/>
    </source>
</evidence>
<dbReference type="SUPFAM" id="SSF52540">
    <property type="entry name" value="P-loop containing nucleoside triphosphate hydrolases"/>
    <property type="match status" value="2"/>
</dbReference>
<evidence type="ECO:0000313" key="8">
    <source>
        <dbReference type="Proteomes" id="UP000294927"/>
    </source>
</evidence>
<evidence type="ECO:0000256" key="3">
    <source>
        <dbReference type="PROSITE-ProRule" id="PRU00221"/>
    </source>
</evidence>
<dbReference type="InterPro" id="IPR015943">
    <property type="entry name" value="WD40/YVTN_repeat-like_dom_sf"/>
</dbReference>
<dbReference type="InterPro" id="IPR019775">
    <property type="entry name" value="WD40_repeat_CS"/>
</dbReference>
<dbReference type="InterPro" id="IPR011646">
    <property type="entry name" value="KAP_P-loop"/>
</dbReference>
<feature type="repeat" description="WD" evidence="3">
    <location>
        <begin position="151"/>
        <end position="185"/>
    </location>
</feature>
<dbReference type="PROSITE" id="PS50082">
    <property type="entry name" value="WD_REPEATS_2"/>
    <property type="match status" value="10"/>
</dbReference>
<dbReference type="EMBL" id="SOCP01000001">
    <property type="protein sequence ID" value="TDV57283.1"/>
    <property type="molecule type" value="Genomic_DNA"/>
</dbReference>
<dbReference type="PROSITE" id="PS50294">
    <property type="entry name" value="WD_REPEATS_REGION"/>
    <property type="match status" value="6"/>
</dbReference>
<evidence type="ECO:0000313" key="7">
    <source>
        <dbReference type="EMBL" id="TDV57283.1"/>
    </source>
</evidence>
<feature type="repeat" description="WD" evidence="3">
    <location>
        <begin position="196"/>
        <end position="231"/>
    </location>
</feature>
<feature type="repeat" description="WD" evidence="3">
    <location>
        <begin position="558"/>
        <end position="593"/>
    </location>
</feature>
<dbReference type="PANTHER" id="PTHR22847">
    <property type="entry name" value="WD40 REPEAT PROTEIN"/>
    <property type="match status" value="1"/>
</dbReference>
<dbReference type="PANTHER" id="PTHR22847:SF637">
    <property type="entry name" value="WD REPEAT DOMAIN 5B"/>
    <property type="match status" value="1"/>
</dbReference>
<keyword evidence="5" id="KW-0472">Membrane</keyword>
<dbReference type="Pfam" id="PF00400">
    <property type="entry name" value="WD40"/>
    <property type="match status" value="10"/>
</dbReference>
<dbReference type="RefSeq" id="WP_133900597.1">
    <property type="nucleotide sequence ID" value="NZ_SOCP01000001.1"/>
</dbReference>
<dbReference type="InterPro" id="IPR027417">
    <property type="entry name" value="P-loop_NTPase"/>
</dbReference>
<dbReference type="PROSITE" id="PS00678">
    <property type="entry name" value="WD_REPEATS_1"/>
    <property type="match status" value="1"/>
</dbReference>
<keyword evidence="5" id="KW-0812">Transmembrane</keyword>
<feature type="repeat" description="WD" evidence="3">
    <location>
        <begin position="468"/>
        <end position="503"/>
    </location>
</feature>
<comment type="caution">
    <text evidence="7">The sequence shown here is derived from an EMBL/GenBank/DDBJ whole genome shotgun (WGS) entry which is preliminary data.</text>
</comment>
<feature type="compositionally biased region" description="Basic and acidic residues" evidence="4">
    <location>
        <begin position="1169"/>
        <end position="1181"/>
    </location>
</feature>
<feature type="transmembrane region" description="Helical" evidence="5">
    <location>
        <begin position="894"/>
        <end position="912"/>
    </location>
</feature>
<accession>A0A4R7W3Q1</accession>
<feature type="repeat" description="WD" evidence="3">
    <location>
        <begin position="60"/>
        <end position="104"/>
    </location>
</feature>
<evidence type="ECO:0000256" key="5">
    <source>
        <dbReference type="SAM" id="Phobius"/>
    </source>
</evidence>
<sequence length="1352" mass="145280">MVTSGTTEYVAARRIEPAHRAAITSVAFTTLSDRSTVIASAGDRVIRLWNGETGTPDGLLRGHGGQVRALAFAPRFDGNTILASGGADETVRLWNMDTRSPTDAVLACGSPVWSVQLHALPDGRTLLAAGLADGTVRVWDLSKDDRDGRSLKGHTKRVTALAFGTLVDGSTFLASGSEDSTVRVWLPETGSAHGDLVGHQNSVTSLACHALPGGRPVLASGSTDGTVRTWDPDDCTKVHVLRADGEQVWSVAFGKQHDGRVLLACGDDSTVRLWDTVDGVSVGDPLGDHAQPVYSVAFSPRPGGVLVSGGQDGSVNVWDQTTGGLLRGPLFAHASPVRSITARRPAATDMTSFASCGDDGAVRVWHVRDDTYSGSALTGYGGTVRSVVGLDRLDGRPWFVSGDDGGTVLLWNAGDTDHPGDVVFEDDSAVLAMDCVTLLDGRVLVATGHEDGAVRVWVKDQGLLAEQPSGHDGPVRSLALALLRSGAPVLVTGGADRTVRVWDPLEGGSAKAEHNGFNGVWSVALTTLADGRVLLASGGERAIRLWEIDRAPSTPRNLTGHSKPVRSLTFTKGADGQVLLVSGSDDGTVRLWDTGECEQLGRDLKGHDGAVLAVEAIAGKTGAPVIVSGGEDGAIQIWAPPGTFPVSDETWTAPGPPMPARTNMPAARDDVETNDLLHRSILVEHLYGQLKCLTSGRKVNDGSRGTAVVHIEGPWGAGKTTMVSLLRERLRQCSPSNGAKDRSSLTDAVVVEYDAWRESAVAPEWWSLATAINRAVRGERAGVTRAVMSVLGTAARVLGSRPVLVAFALLLGVMTARVLGMWRQAGDVSGLLTALTAVTAIGLSAGRVLFWTSPTFGKLYVKSDGNPLGDIAKIIERLRRWTPRQGRRHRMADTLAALCGLSALVVACRLVVGNDSSGLVATRDWLFGRWGLVLLVSVAVVMVWTSWPRRATPEDGPADIAGKEGDSGWSPADRLAGFASTLRWLTFPVRVASVVGACALVWGSWFVALPERMLQSPVVSSAGLLALVVGGHVVWTWRGLARERRPVILVIDDLDRCTIERAVKLLETVHTLLRQRTPVRLLRRWRTPAPLVVLVLADGRWIRAAFESTYQTFSSIGSEVHGLGADFLQKLFDHTVLVPALADDQVRRLVRDVTDSPDDEQANTGSEQATKDASDFVDRRDPGQLRTRDVNWKLFSEPLTRKDAAEVERRRVERESGPTATARRVAHLLGKYAHLMPANPRLIKRVANTWGMLLAVQSHLHVGQWRDVPPEDHVARAAIMFVRFPKLVDELLSCPTPPKVGSRAVLAPADTSAPWQRPDVRELLTSEYGERISPEEIARCYGRTFPPEQFRQ</sequence>
<keyword evidence="8" id="KW-1185">Reference proteome</keyword>
<dbReference type="SMART" id="SM00320">
    <property type="entry name" value="WD40"/>
    <property type="match status" value="14"/>
</dbReference>
<feature type="domain" description="KAP NTPase" evidence="6">
    <location>
        <begin position="1043"/>
        <end position="1249"/>
    </location>
</feature>
<feature type="repeat" description="WD" evidence="3">
    <location>
        <begin position="126"/>
        <end position="149"/>
    </location>
</feature>
<feature type="region of interest" description="Disordered" evidence="4">
    <location>
        <begin position="1154"/>
        <end position="1181"/>
    </location>
</feature>
<feature type="transmembrane region" description="Helical" evidence="5">
    <location>
        <begin position="828"/>
        <end position="850"/>
    </location>
</feature>
<dbReference type="InterPro" id="IPR001680">
    <property type="entry name" value="WD40_rpt"/>
</dbReference>
<proteinExistence type="predicted"/>
<feature type="repeat" description="WD" evidence="3">
    <location>
        <begin position="241"/>
        <end position="275"/>
    </location>
</feature>
<feature type="repeat" description="WD" evidence="3">
    <location>
        <begin position="286"/>
        <end position="328"/>
    </location>
</feature>
<feature type="transmembrane region" description="Helical" evidence="5">
    <location>
        <begin position="1014"/>
        <end position="1035"/>
    </location>
</feature>
<feature type="transmembrane region" description="Helical" evidence="5">
    <location>
        <begin position="803"/>
        <end position="822"/>
    </location>
</feature>
<feature type="domain" description="KAP NTPase" evidence="6">
    <location>
        <begin position="707"/>
        <end position="759"/>
    </location>
</feature>
<evidence type="ECO:0000256" key="2">
    <source>
        <dbReference type="ARBA" id="ARBA00022737"/>
    </source>
</evidence>
<keyword evidence="2" id="KW-0677">Repeat</keyword>
<gene>
    <name evidence="7" type="ORF">CLV71_101154</name>
</gene>
<dbReference type="InterPro" id="IPR036322">
    <property type="entry name" value="WD40_repeat_dom_sf"/>
</dbReference>
<keyword evidence="1 3" id="KW-0853">WD repeat</keyword>
<dbReference type="Gene3D" id="2.130.10.10">
    <property type="entry name" value="YVTN repeat-like/Quinoprotein amine dehydrogenase"/>
    <property type="match status" value="4"/>
</dbReference>